<dbReference type="Proteomes" id="UP000005113">
    <property type="component" value="Unassembled WGS sequence"/>
</dbReference>
<dbReference type="HOGENOM" id="CLU_081765_0_0_10"/>
<name>J0Y111_9BACT</name>
<reference evidence="2" key="1">
    <citation type="journal article" date="2012" name="Stand. Genomic Sci.">
        <title>Permanent draft genome sequence of the gliding predator Saprospira grandis strain Sa g1 (= HR1).</title>
        <authorList>
            <person name="Mavromatis K."/>
            <person name="Chertkov O."/>
            <person name="Lapidus A."/>
            <person name="Nolan M."/>
            <person name="Lucas S."/>
            <person name="Tice H."/>
            <person name="Del Rio T.G."/>
            <person name="Cheng J.F."/>
            <person name="Han C."/>
            <person name="Tapia R."/>
            <person name="Bruce D."/>
            <person name="Goodwin L.A."/>
            <person name="Pitluck S."/>
            <person name="Huntemann M."/>
            <person name="Liolios K."/>
            <person name="Pagani I."/>
            <person name="Ivanova N."/>
            <person name="Mikhailova N."/>
            <person name="Pati A."/>
            <person name="Chen A."/>
            <person name="Palaniappan K."/>
            <person name="Land M."/>
            <person name="Brambilla E.M."/>
            <person name="Rohde M."/>
            <person name="Spring S."/>
            <person name="Goker M."/>
            <person name="Detter J.C."/>
            <person name="Bristow J."/>
            <person name="Eisen J.A."/>
            <person name="Markowitz V."/>
            <person name="Hugenholtz P."/>
            <person name="Kyrpides N.C."/>
            <person name="Klenk H.P."/>
            <person name="Woyke T."/>
        </authorList>
    </citation>
    <scope>NUCLEOTIDE SEQUENCE [LARGE SCALE GENOMIC DNA]</scope>
    <source>
        <strain evidence="2">DSM 2844</strain>
    </source>
</reference>
<dbReference type="EMBL" id="JH719941">
    <property type="protein sequence ID" value="EJF55211.1"/>
    <property type="molecule type" value="Genomic_DNA"/>
</dbReference>
<gene>
    <name evidence="1" type="ORF">SapgrDRAFT_3579</name>
</gene>
<proteinExistence type="predicted"/>
<sequence length="296" mass="35054">MPRKTKFSIAKPKIVKSFQLAEKSIYGLKELQLFFDRYRYSWDLAQSMNFEQFIAEAKREIGLEEQIFNFPRQKKRLFSWGPNSFRELLLALGPQAYFSHYSALQIHNLTEQLATSHYLSIERKQPTIKAEDIHQTAIDLAFKKAQRISTNFCQYKTEQVFLLKSANQGQLGVEQLLLNDQEQLRVSNLERTLIDCSIRPAYSGGVLEIIKAFELAKEQLSINRLTSYLKRMKLNYPYHQAIGFYLEISGYPQKDYEKILQRFNIEKRFYLHYQMKETSFSEKWQLFYPKHLIING</sequence>
<organism evidence="1 2">
    <name type="scientific">Saprospira grandis DSM 2844</name>
    <dbReference type="NCBI Taxonomy" id="694433"/>
    <lineage>
        <taxon>Bacteria</taxon>
        <taxon>Pseudomonadati</taxon>
        <taxon>Bacteroidota</taxon>
        <taxon>Saprospiria</taxon>
        <taxon>Saprospirales</taxon>
        <taxon>Saprospiraceae</taxon>
        <taxon>Saprospira</taxon>
    </lineage>
</organism>
<dbReference type="AlphaFoldDB" id="J0Y111"/>
<evidence type="ECO:0000313" key="2">
    <source>
        <dbReference type="Proteomes" id="UP000005113"/>
    </source>
</evidence>
<accession>J0Y111</accession>
<protein>
    <submittedName>
        <fullName evidence="1">Putative transcriptional regulator</fullName>
    </submittedName>
</protein>
<evidence type="ECO:0000313" key="1">
    <source>
        <dbReference type="EMBL" id="EJF55211.1"/>
    </source>
</evidence>